<reference evidence="2 3" key="1">
    <citation type="submission" date="2020-08" db="EMBL/GenBank/DDBJ databases">
        <title>Genome sequence of Sphingomonas lutea KCTC 23642T.</title>
        <authorList>
            <person name="Hyun D.-W."/>
            <person name="Bae J.-W."/>
        </authorList>
    </citation>
    <scope>NUCLEOTIDE SEQUENCE [LARGE SCALE GENOMIC DNA]</scope>
    <source>
        <strain evidence="2 3">KCTC 23642</strain>
    </source>
</reference>
<feature type="transmembrane region" description="Helical" evidence="1">
    <location>
        <begin position="244"/>
        <end position="263"/>
    </location>
</feature>
<dbReference type="AlphaFoldDB" id="A0A7G9SKN7"/>
<evidence type="ECO:0008006" key="4">
    <source>
        <dbReference type="Google" id="ProtNLM"/>
    </source>
</evidence>
<evidence type="ECO:0000313" key="3">
    <source>
        <dbReference type="Proteomes" id="UP000515971"/>
    </source>
</evidence>
<feature type="transmembrane region" description="Helical" evidence="1">
    <location>
        <begin position="32"/>
        <end position="54"/>
    </location>
</feature>
<sequence length="641" mass="69712">MQLALASAAQEKRGRFRLPPAVPPFSTRTYRIFTLIWMTALLLAIVGPAMGIYYRYAAADNNSQLVLGSRAGFGVAPGDATKIRFAVGPEARRSGIRPGDDIIAIYGLPLPAVMPVSEQALADNAEDPAYIAMGNLLYGTDSSSEVPLTVRGTDGRTREVVVVTGEQHIDSAARSVGLGPKLLSFIDILHVLFYPFLLWAAWILHRRNARDAVSSILSLAVLLTISAEQPSSFFLAAIGVPRVVNVGLFDLGNICLLAGILLFPHGRLSVRLAVLLAFLPVLLFLHGQLYQSVFIGFMIIAVLLLLRCLRQTPSSDLRQQIRWALLGFSGYALLRGVSILADSMKWWTETFATQMLVEVVAGLSFAAGVLVLQLGLLIALLRYRLYDAEVVISRSANFALITVLIGGIFAAANEGVKVFVQGLYGPDAGNSPGIFAAAVATVAVTPLYDKIQTWSAKKFQRNLFLLRDDLPECVRDLRETATTNELIEEVLLRIERGVRAVRSAAIVNGKVVSTRGVSAEEVEEWRQSREGQSLEEDSAESKDRLFPVRLPLVPSSDDVAPIGYILVGPRPDGTIASKDEQNALNEISESIARGIRNVIKREARERLVMDRIEANARRIEALEALLAGRSSPTLKQAPGPA</sequence>
<feature type="transmembrane region" description="Helical" evidence="1">
    <location>
        <begin position="321"/>
        <end position="341"/>
    </location>
</feature>
<feature type="transmembrane region" description="Helical" evidence="1">
    <location>
        <begin position="182"/>
        <end position="204"/>
    </location>
</feature>
<feature type="transmembrane region" description="Helical" evidence="1">
    <location>
        <begin position="361"/>
        <end position="383"/>
    </location>
</feature>
<feature type="transmembrane region" description="Helical" evidence="1">
    <location>
        <begin position="395"/>
        <end position="412"/>
    </location>
</feature>
<evidence type="ECO:0000313" key="2">
    <source>
        <dbReference type="EMBL" id="QNN68412.1"/>
    </source>
</evidence>
<keyword evidence="1" id="KW-0472">Membrane</keyword>
<dbReference type="Proteomes" id="UP000515971">
    <property type="component" value="Chromosome"/>
</dbReference>
<feature type="transmembrane region" description="Helical" evidence="1">
    <location>
        <begin position="216"/>
        <end position="238"/>
    </location>
</feature>
<proteinExistence type="predicted"/>
<keyword evidence="1" id="KW-0812">Transmembrane</keyword>
<feature type="transmembrane region" description="Helical" evidence="1">
    <location>
        <begin position="293"/>
        <end position="309"/>
    </location>
</feature>
<keyword evidence="1" id="KW-1133">Transmembrane helix</keyword>
<dbReference type="EMBL" id="CP060718">
    <property type="protein sequence ID" value="QNN68412.1"/>
    <property type="molecule type" value="Genomic_DNA"/>
</dbReference>
<dbReference type="KEGG" id="slut:H9L13_06030"/>
<accession>A0A7G9SKN7</accession>
<protein>
    <recommendedName>
        <fullName evidence="4">PDZ domain-containing protein</fullName>
    </recommendedName>
</protein>
<organism evidence="2 3">
    <name type="scientific">Sphingomonas lutea</name>
    <dbReference type="NCBI Taxonomy" id="1045317"/>
    <lineage>
        <taxon>Bacteria</taxon>
        <taxon>Pseudomonadati</taxon>
        <taxon>Pseudomonadota</taxon>
        <taxon>Alphaproteobacteria</taxon>
        <taxon>Sphingomonadales</taxon>
        <taxon>Sphingomonadaceae</taxon>
        <taxon>Sphingomonas</taxon>
    </lineage>
</organism>
<keyword evidence="3" id="KW-1185">Reference proteome</keyword>
<evidence type="ECO:0000256" key="1">
    <source>
        <dbReference type="SAM" id="Phobius"/>
    </source>
</evidence>
<dbReference type="RefSeq" id="WP_187539904.1">
    <property type="nucleotide sequence ID" value="NZ_BAABJT010000001.1"/>
</dbReference>
<name>A0A7G9SKN7_9SPHN</name>
<gene>
    <name evidence="2" type="ORF">H9L13_06030</name>
</gene>